<keyword evidence="1" id="KW-0812">Transmembrane</keyword>
<evidence type="ECO:0000256" key="1">
    <source>
        <dbReference type="SAM" id="Phobius"/>
    </source>
</evidence>
<comment type="caution">
    <text evidence="2">The sequence shown here is derived from an EMBL/GenBank/DDBJ whole genome shotgun (WGS) entry which is preliminary data.</text>
</comment>
<name>A0A1X2G6D0_9FUNG</name>
<evidence type="ECO:0000313" key="2">
    <source>
        <dbReference type="EMBL" id="ORX46264.1"/>
    </source>
</evidence>
<organism evidence="2 3">
    <name type="scientific">Hesseltinella vesiculosa</name>
    <dbReference type="NCBI Taxonomy" id="101127"/>
    <lineage>
        <taxon>Eukaryota</taxon>
        <taxon>Fungi</taxon>
        <taxon>Fungi incertae sedis</taxon>
        <taxon>Mucoromycota</taxon>
        <taxon>Mucoromycotina</taxon>
        <taxon>Mucoromycetes</taxon>
        <taxon>Mucorales</taxon>
        <taxon>Cunninghamellaceae</taxon>
        <taxon>Hesseltinella</taxon>
    </lineage>
</organism>
<keyword evidence="3" id="KW-1185">Reference proteome</keyword>
<feature type="transmembrane region" description="Helical" evidence="1">
    <location>
        <begin position="67"/>
        <end position="87"/>
    </location>
</feature>
<dbReference type="AlphaFoldDB" id="A0A1X2G6D0"/>
<gene>
    <name evidence="2" type="ORF">DM01DRAFT_1410635</name>
</gene>
<reference evidence="2 3" key="1">
    <citation type="submission" date="2016-07" db="EMBL/GenBank/DDBJ databases">
        <title>Pervasive Adenine N6-methylation of Active Genes in Fungi.</title>
        <authorList>
            <consortium name="DOE Joint Genome Institute"/>
            <person name="Mondo S.J."/>
            <person name="Dannebaum R.O."/>
            <person name="Kuo R.C."/>
            <person name="Labutti K."/>
            <person name="Haridas S."/>
            <person name="Kuo A."/>
            <person name="Salamov A."/>
            <person name="Ahrendt S.R."/>
            <person name="Lipzen A."/>
            <person name="Sullivan W."/>
            <person name="Andreopoulos W.B."/>
            <person name="Clum A."/>
            <person name="Lindquist E."/>
            <person name="Daum C."/>
            <person name="Ramamoorthy G.K."/>
            <person name="Gryganskyi A."/>
            <person name="Culley D."/>
            <person name="Magnuson J.K."/>
            <person name="James T.Y."/>
            <person name="O'Malley M.A."/>
            <person name="Stajich J.E."/>
            <person name="Spatafora J.W."/>
            <person name="Visel A."/>
            <person name="Grigoriev I.V."/>
        </authorList>
    </citation>
    <scope>NUCLEOTIDE SEQUENCE [LARGE SCALE GENOMIC DNA]</scope>
    <source>
        <strain evidence="2 3">NRRL 3301</strain>
    </source>
</reference>
<dbReference type="EMBL" id="MCGT01000038">
    <property type="protein sequence ID" value="ORX46264.1"/>
    <property type="molecule type" value="Genomic_DNA"/>
</dbReference>
<accession>A0A1X2G6D0</accession>
<protein>
    <submittedName>
        <fullName evidence="2">Uncharacterized protein</fullName>
    </submittedName>
</protein>
<keyword evidence="1" id="KW-1133">Transmembrane helix</keyword>
<proteinExistence type="predicted"/>
<keyword evidence="1" id="KW-0472">Membrane</keyword>
<feature type="transmembrane region" description="Helical" evidence="1">
    <location>
        <begin position="34"/>
        <end position="55"/>
    </location>
</feature>
<evidence type="ECO:0000313" key="3">
    <source>
        <dbReference type="Proteomes" id="UP000242146"/>
    </source>
</evidence>
<dbReference type="Proteomes" id="UP000242146">
    <property type="component" value="Unassembled WGS sequence"/>
</dbReference>
<sequence length="594" mass="65630">MLYFTGSQFLWALQFGEAILRESLHVFLMILLSYFGNYGSSILYDAGIVSFVTFFREFGMRADAPTLLILFGFAAYTITGYLATIMINHIPMTVYHFSDRGTNVTFTNHTQPYRANVTLVDRNITTYLDSFMINLPGTNGTLGYYGNVYDRTKTTYSLLSTDQLSQLMANGVIGFLSSIQPSKDPQCGSDRTTTTSIKVRSCWTDPTVFPQFAFTFTSSLFMVEDDKMSASLSVIPSFSAPAAINFYQSNFTVVEYFRLKNGSSLLAETRGVTLSMINVMHSDSLAPLRNLSSNSVNFRYAMNAQFDRHTGAYRGLNGTEPPGAVSSTMSFKDTLRAGACSAAPTSTSFSNSQGAAMSCFNLYVNFYIAHPANGTQTPYPDCSQPGYYLSTEWPHTQANGCVSPSGILLIDLQQTAFGRASVAQVIEYLDVPIRTTYHTYDAWIGAQLRTGGPGQLVVPVDSYITEEVGYDIDNCVIPFVISVLGLGILRLVLMIPPSLRYRALSPSIALVASTVARQQDRSIDTIFDGVLRQSVTRDRLRRGSPISYYINGDVLVTQHPQSLRSPMATLLDDEDDKTILDDKLPCLTEYKFSP</sequence>